<dbReference type="AlphaFoldDB" id="A0A091C1E6"/>
<dbReference type="CDD" id="cd06127">
    <property type="entry name" value="DEDDh"/>
    <property type="match status" value="1"/>
</dbReference>
<dbReference type="InterPro" id="IPR013520">
    <property type="entry name" value="Ribonucl_H"/>
</dbReference>
<evidence type="ECO:0000256" key="6">
    <source>
        <dbReference type="ARBA" id="ARBA00022801"/>
    </source>
</evidence>
<organism evidence="13 14">
    <name type="scientific">Tetragenococcus muriaticus 3MR10-3</name>
    <dbReference type="NCBI Taxonomy" id="1302648"/>
    <lineage>
        <taxon>Bacteria</taxon>
        <taxon>Bacillati</taxon>
        <taxon>Bacillota</taxon>
        <taxon>Bacilli</taxon>
        <taxon>Lactobacillales</taxon>
        <taxon>Enterococcaceae</taxon>
        <taxon>Tetragenococcus</taxon>
    </lineage>
</organism>
<dbReference type="Gene3D" id="3.40.50.300">
    <property type="entry name" value="P-loop containing nucleotide triphosphate hydrolases"/>
    <property type="match status" value="2"/>
</dbReference>
<keyword evidence="1 13" id="KW-0808">Transferase</keyword>
<dbReference type="NCBIfam" id="TIGR00573">
    <property type="entry name" value="dnaq"/>
    <property type="match status" value="1"/>
</dbReference>
<evidence type="ECO:0000256" key="8">
    <source>
        <dbReference type="ARBA" id="ARBA00022840"/>
    </source>
</evidence>
<dbReference type="InterPro" id="IPR014013">
    <property type="entry name" value="Helic_SF1/SF2_ATP-bd_DinG/Rad3"/>
</dbReference>
<keyword evidence="7 10" id="KW-0269">Exonuclease</keyword>
<keyword evidence="6 10" id="KW-0378">Hydrolase</keyword>
<keyword evidence="2 13" id="KW-0548">Nucleotidyltransferase</keyword>
<dbReference type="Pfam" id="PF13307">
    <property type="entry name" value="Helicase_C_2"/>
    <property type="match status" value="1"/>
</dbReference>
<feature type="short sequence motif" description="DEAH box" evidence="10">
    <location>
        <begin position="459"/>
        <end position="462"/>
    </location>
</feature>
<dbReference type="Gene3D" id="3.30.420.10">
    <property type="entry name" value="Ribonuclease H-like superfamily/Ribonuclease H"/>
    <property type="match status" value="1"/>
</dbReference>
<accession>A0A091C1E6</accession>
<dbReference type="SUPFAM" id="SSF52540">
    <property type="entry name" value="P-loop containing nucleoside triphosphate hydrolases"/>
    <property type="match status" value="1"/>
</dbReference>
<sequence>MNTTYAIVDIETTGTDPKTDRIIQFGCVLVKDDKIIDRFAVDINPIKTISKQIQHLTHISNKRVKKAPYFEDVAATIYNFLADTTFVAHNIHFDYNFLNHEMVRCGMPELQIPGIDTVELAQIFLPTEVSFRLNDLAESLGLQHDSPHQADSDAEVTAYLLLHIKDTIEKLPLVTLEKISQLSEMTSKETDLFIKQMTLQAQTNPQPLDSSLQVIDGIALRKKEVPLFEEPYYERHYPKTKKEKVKLYQEQLTYRKEQGQLMNTVFRHFAESEEKDLLIEASTGMGKTIGYLLPAAFLATPENPLIISTVSILLQHQLIDQDIPLLNRLVDQPLYATVVKSKSHYIDLQRFKATLESPVQQKQYALYQMGILVWLTQTTTGDLDELNLIRLDHLLFQEITHRGINYLSEKQPFYQEDFLWHLQQRIAQSNILIINHAFLAQETQRSQPLLPESRYLLIDEAHHLPETMEKVSQNYLDTSAFQRKVQQFHEDEQLFDQIEAMLKNDTESLRLFSLYQEELQAIIDGQEDLFFEWFTDWPLQEEVILQVEQRQNLSLTVEKNIERLLLYYQELLSIQSQLNDYLNTISDAWLDRQRVYFGEFLSFYEEMQTQAAFMKDWLTNWSSSYVHWLYLYGNRKTARLQLIDFQAAVLPNTSWYERYEKIVYLGGTLKVPKNKNYFAKKLGIPDAPLKVIPQTYNYEQQAKLLITSDDVKINELGNKEYADYIAKNLTILLEDTTKPALVLFTSHEILQKVYKKMHQHFLSKGREILAQGMGGSKEKLLKRFIQSKESILFGADSFWEGVDLPGDALQLLIVTRLPFENPNRPLIRARNYYLNEQGVDSFSQESLPKAALKLRQGLGRLIRSEKDKGLMILFDRRFVTKSYGKRLEKALPKELPVQEATIYEMKQLIEEFLQNP</sequence>
<evidence type="ECO:0000256" key="4">
    <source>
        <dbReference type="ARBA" id="ARBA00022722"/>
    </source>
</evidence>
<dbReference type="HAMAP" id="MF_02206">
    <property type="entry name" value="DinG_exonucl"/>
    <property type="match status" value="1"/>
</dbReference>
<dbReference type="GO" id="GO:0003887">
    <property type="term" value="F:DNA-directed DNA polymerase activity"/>
    <property type="evidence" value="ECO:0007669"/>
    <property type="project" value="UniProtKB-KW"/>
</dbReference>
<dbReference type="Pfam" id="PF00929">
    <property type="entry name" value="RNase_T"/>
    <property type="match status" value="1"/>
</dbReference>
<evidence type="ECO:0000313" key="14">
    <source>
        <dbReference type="Proteomes" id="UP000029381"/>
    </source>
</evidence>
<dbReference type="PROSITE" id="PS51193">
    <property type="entry name" value="HELICASE_ATP_BIND_2"/>
    <property type="match status" value="1"/>
</dbReference>
<evidence type="ECO:0000259" key="12">
    <source>
        <dbReference type="PROSITE" id="PS51193"/>
    </source>
</evidence>
<dbReference type="SUPFAM" id="SSF53098">
    <property type="entry name" value="Ribonuclease H-like"/>
    <property type="match status" value="1"/>
</dbReference>
<evidence type="ECO:0000256" key="3">
    <source>
        <dbReference type="ARBA" id="ARBA00022705"/>
    </source>
</evidence>
<dbReference type="Proteomes" id="UP000029381">
    <property type="component" value="Unassembled WGS sequence"/>
</dbReference>
<keyword evidence="4 10" id="KW-0540">Nuclease</keyword>
<reference evidence="13 14" key="1">
    <citation type="submission" date="2014-08" db="EMBL/GenBank/DDBJ databases">
        <title>Genome sequence of Tetragenococcus muriaticus.</title>
        <authorList>
            <person name="Chuea-nongthon C."/>
            <person name="Rodtong S."/>
            <person name="Yongsawatdigul J."/>
            <person name="Steele J.L."/>
            <person name="Liu X.-y."/>
            <person name="Speers J."/>
            <person name="Glasner J.D."/>
            <person name="Neeno-Eckwall E.C."/>
        </authorList>
    </citation>
    <scope>NUCLEOTIDE SEQUENCE [LARGE SCALE GENOMIC DNA]</scope>
    <source>
        <strain evidence="13 14">3MR10-3</strain>
    </source>
</reference>
<dbReference type="EMBL" id="JPVT01000147">
    <property type="protein sequence ID" value="KFN90535.1"/>
    <property type="molecule type" value="Genomic_DNA"/>
</dbReference>
<evidence type="ECO:0000256" key="9">
    <source>
        <dbReference type="ARBA" id="ARBA00022932"/>
    </source>
</evidence>
<dbReference type="PATRIC" id="fig|1302648.3.peg.1414"/>
<dbReference type="GO" id="GO:0004386">
    <property type="term" value="F:helicase activity"/>
    <property type="evidence" value="ECO:0007669"/>
    <property type="project" value="UniProtKB-KW"/>
</dbReference>
<dbReference type="InterPro" id="IPR027417">
    <property type="entry name" value="P-loop_NTPase"/>
</dbReference>
<dbReference type="GO" id="GO:0005829">
    <property type="term" value="C:cytosol"/>
    <property type="evidence" value="ECO:0007669"/>
    <property type="project" value="TreeGrafter"/>
</dbReference>
<keyword evidence="5 10" id="KW-0547">Nucleotide-binding</keyword>
<dbReference type="InterPro" id="IPR006310">
    <property type="entry name" value="DinG"/>
</dbReference>
<dbReference type="PANTHER" id="PTHR30231:SF41">
    <property type="entry name" value="DNA POLYMERASE III SUBUNIT EPSILON"/>
    <property type="match status" value="1"/>
</dbReference>
<dbReference type="InterPro" id="IPR006054">
    <property type="entry name" value="DnaQ"/>
</dbReference>
<keyword evidence="14" id="KW-1185">Reference proteome</keyword>
<gene>
    <name evidence="10 11" type="primary">dinG</name>
    <name evidence="13" type="ORF">TMU3MR103_1448</name>
</gene>
<protein>
    <recommendedName>
        <fullName evidence="10 11">3'-5' exonuclease DinG</fullName>
        <ecNumber evidence="10 11">3.1.-.-</ecNumber>
    </recommendedName>
</protein>
<evidence type="ECO:0000256" key="5">
    <source>
        <dbReference type="ARBA" id="ARBA00022741"/>
    </source>
</evidence>
<dbReference type="InterPro" id="IPR006555">
    <property type="entry name" value="ATP-dep_Helicase_C"/>
</dbReference>
<keyword evidence="8 10" id="KW-0067">ATP-binding</keyword>
<evidence type="ECO:0000313" key="13">
    <source>
        <dbReference type="EMBL" id="KFN90535.1"/>
    </source>
</evidence>
<dbReference type="FunFam" id="3.30.420.10:FF:000045">
    <property type="entry name" value="3'-5' exonuclease DinG"/>
    <property type="match status" value="1"/>
</dbReference>
<dbReference type="SMART" id="SM00491">
    <property type="entry name" value="HELICc2"/>
    <property type="match status" value="1"/>
</dbReference>
<dbReference type="InterPro" id="IPR036397">
    <property type="entry name" value="RNaseH_sf"/>
</dbReference>
<comment type="similarity">
    <text evidence="10 11">Belongs to the helicase family. DinG subfamily. Type 2 sub-subfamily.</text>
</comment>
<dbReference type="RefSeq" id="WP_038023525.1">
    <property type="nucleotide sequence ID" value="NZ_JPVT01000147.1"/>
</dbReference>
<comment type="caution">
    <text evidence="13">The sequence shown here is derived from an EMBL/GenBank/DDBJ whole genome shotgun (WGS) entry which is preliminary data.</text>
</comment>
<dbReference type="InterPro" id="IPR012337">
    <property type="entry name" value="RNaseH-like_sf"/>
</dbReference>
<name>A0A091C1E6_9ENTE</name>
<dbReference type="GO" id="GO:0003677">
    <property type="term" value="F:DNA binding"/>
    <property type="evidence" value="ECO:0007669"/>
    <property type="project" value="InterPro"/>
</dbReference>
<keyword evidence="3" id="KW-0235">DNA replication</keyword>
<dbReference type="PANTHER" id="PTHR30231">
    <property type="entry name" value="DNA POLYMERASE III SUBUNIT EPSILON"/>
    <property type="match status" value="1"/>
</dbReference>
<feature type="domain" description="Helicase ATP-binding" evidence="12">
    <location>
        <begin position="244"/>
        <end position="513"/>
    </location>
</feature>
<evidence type="ECO:0000256" key="7">
    <source>
        <dbReference type="ARBA" id="ARBA00022839"/>
    </source>
</evidence>
<evidence type="ECO:0000256" key="11">
    <source>
        <dbReference type="RuleBase" id="RU364106"/>
    </source>
</evidence>
<dbReference type="NCBIfam" id="TIGR01407">
    <property type="entry name" value="dinG_rel"/>
    <property type="match status" value="1"/>
</dbReference>
<dbReference type="EC" id="3.1.-.-" evidence="10 11"/>
<feature type="binding site" evidence="10">
    <location>
        <begin position="281"/>
        <end position="288"/>
    </location>
    <ligand>
        <name>ATP</name>
        <dbReference type="ChEBI" id="CHEBI:30616"/>
    </ligand>
</feature>
<dbReference type="GO" id="GO:0008408">
    <property type="term" value="F:3'-5' exonuclease activity"/>
    <property type="evidence" value="ECO:0007669"/>
    <property type="project" value="UniProtKB-UniRule"/>
</dbReference>
<keyword evidence="13" id="KW-0347">Helicase</keyword>
<evidence type="ECO:0000256" key="1">
    <source>
        <dbReference type="ARBA" id="ARBA00022679"/>
    </source>
</evidence>
<dbReference type="SMART" id="SM00479">
    <property type="entry name" value="EXOIII"/>
    <property type="match status" value="1"/>
</dbReference>
<keyword evidence="9" id="KW-0239">DNA-directed DNA polymerase</keyword>
<dbReference type="GO" id="GO:0045004">
    <property type="term" value="P:DNA replication proofreading"/>
    <property type="evidence" value="ECO:0007669"/>
    <property type="project" value="TreeGrafter"/>
</dbReference>
<dbReference type="GO" id="GO:0016818">
    <property type="term" value="F:hydrolase activity, acting on acid anhydrides, in phosphorus-containing anhydrides"/>
    <property type="evidence" value="ECO:0007669"/>
    <property type="project" value="InterPro"/>
</dbReference>
<proteinExistence type="inferred from homology"/>
<comment type="function">
    <text evidence="10 11">3'-5' exonuclease.</text>
</comment>
<dbReference type="GO" id="GO:0005524">
    <property type="term" value="F:ATP binding"/>
    <property type="evidence" value="ECO:0007669"/>
    <property type="project" value="UniProtKB-UniRule"/>
</dbReference>
<evidence type="ECO:0000256" key="2">
    <source>
        <dbReference type="ARBA" id="ARBA00022695"/>
    </source>
</evidence>
<evidence type="ECO:0000256" key="10">
    <source>
        <dbReference type="HAMAP-Rule" id="MF_02206"/>
    </source>
</evidence>